<dbReference type="EMBL" id="ACUZ02000010">
    <property type="protein sequence ID" value="EFB32769.1"/>
    <property type="molecule type" value="Genomic_DNA"/>
</dbReference>
<dbReference type="AlphaFoldDB" id="D1QP94"/>
<evidence type="ECO:0000313" key="2">
    <source>
        <dbReference type="Proteomes" id="UP000004079"/>
    </source>
</evidence>
<proteinExistence type="predicted"/>
<dbReference type="HOGENOM" id="CLU_3314746_0_0_10"/>
<accession>D1QP94</accession>
<sequence length="39" mass="4642">MGIFWGSWFLHNHEIPHPNQWGSMKNHKKNDVYSMKTSA</sequence>
<dbReference type="Proteomes" id="UP000004079">
    <property type="component" value="Unassembled WGS sequence"/>
</dbReference>
<evidence type="ECO:0000313" key="1">
    <source>
        <dbReference type="EMBL" id="EFB32769.1"/>
    </source>
</evidence>
<name>D1QP94_9BACT</name>
<reference evidence="1 2" key="1">
    <citation type="submission" date="2009-11" db="EMBL/GenBank/DDBJ databases">
        <authorList>
            <person name="Weinstock G."/>
            <person name="Sodergren E."/>
            <person name="Clifton S."/>
            <person name="Fulton L."/>
            <person name="Fulton B."/>
            <person name="Courtney L."/>
            <person name="Fronick C."/>
            <person name="Harrison M."/>
            <person name="Strong C."/>
            <person name="Farmer C."/>
            <person name="Delahaunty K."/>
            <person name="Markovic C."/>
            <person name="Hall O."/>
            <person name="Minx P."/>
            <person name="Tomlinson C."/>
            <person name="Mitreva M."/>
            <person name="Nelson J."/>
            <person name="Hou S."/>
            <person name="Wollam A."/>
            <person name="Pepin K.H."/>
            <person name="Johnson M."/>
            <person name="Bhonagiri V."/>
            <person name="Nash W.E."/>
            <person name="Warren W."/>
            <person name="Chinwalla A."/>
            <person name="Mardis E.R."/>
            <person name="Wilson R.K."/>
        </authorList>
    </citation>
    <scope>NUCLEOTIDE SEQUENCE [LARGE SCALE GENOMIC DNA]</scope>
    <source>
        <strain evidence="1 2">F0302</strain>
    </source>
</reference>
<comment type="caution">
    <text evidence="1">The sequence shown here is derived from an EMBL/GenBank/DDBJ whole genome shotgun (WGS) entry which is preliminary data.</text>
</comment>
<protein>
    <submittedName>
        <fullName evidence="1">Uncharacterized protein</fullName>
    </submittedName>
</protein>
<organism evidence="1 2">
    <name type="scientific">Segatella oris F0302</name>
    <dbReference type="NCBI Taxonomy" id="649760"/>
    <lineage>
        <taxon>Bacteria</taxon>
        <taxon>Pseudomonadati</taxon>
        <taxon>Bacteroidota</taxon>
        <taxon>Bacteroidia</taxon>
        <taxon>Bacteroidales</taxon>
        <taxon>Prevotellaceae</taxon>
        <taxon>Segatella</taxon>
    </lineage>
</organism>
<gene>
    <name evidence="1" type="ORF">HMPREF0971_00784</name>
</gene>